<proteinExistence type="predicted"/>
<keyword evidence="2" id="KW-1185">Reference proteome</keyword>
<accession>A0ABV0GKU1</accession>
<sequence>MKTDASTEQPPSLPTEDVTTQLINQLDELLHALSKSIPATKPWSRQLQEHLREADRAIETLRLTLLLKRPSVEMAAAAFTVRSATAAMDAAAAGGRVDLTTRSALRLAHRLGQTLVRDFQVTPNGA</sequence>
<protein>
    <submittedName>
        <fullName evidence="1">Uncharacterized protein</fullName>
    </submittedName>
</protein>
<dbReference type="Proteomes" id="UP001462640">
    <property type="component" value="Unassembled WGS sequence"/>
</dbReference>
<name>A0ABV0GKU1_9BURK</name>
<comment type="caution">
    <text evidence="1">The sequence shown here is derived from an EMBL/GenBank/DDBJ whole genome shotgun (WGS) entry which is preliminary data.</text>
</comment>
<reference evidence="1 2" key="1">
    <citation type="submission" date="2024-05" db="EMBL/GenBank/DDBJ databases">
        <title>Roseateles sp. 2.12 16S ribosomal RNA gene Genome sequencing and assembly.</title>
        <authorList>
            <person name="Woo H."/>
        </authorList>
    </citation>
    <scope>NUCLEOTIDE SEQUENCE [LARGE SCALE GENOMIC DNA]</scope>
    <source>
        <strain evidence="1 2">2.12</strain>
    </source>
</reference>
<dbReference type="EMBL" id="JBDPZC010000016">
    <property type="protein sequence ID" value="MEO3715644.1"/>
    <property type="molecule type" value="Genomic_DNA"/>
</dbReference>
<dbReference type="RefSeq" id="WP_347613219.1">
    <property type="nucleotide sequence ID" value="NZ_JBDPZC010000016.1"/>
</dbReference>
<evidence type="ECO:0000313" key="2">
    <source>
        <dbReference type="Proteomes" id="UP001462640"/>
    </source>
</evidence>
<gene>
    <name evidence="1" type="ORF">ABDJ40_22960</name>
</gene>
<organism evidence="1 2">
    <name type="scientific">Roseateles flavus</name>
    <dbReference type="NCBI Taxonomy" id="3149041"/>
    <lineage>
        <taxon>Bacteria</taxon>
        <taxon>Pseudomonadati</taxon>
        <taxon>Pseudomonadota</taxon>
        <taxon>Betaproteobacteria</taxon>
        <taxon>Burkholderiales</taxon>
        <taxon>Sphaerotilaceae</taxon>
        <taxon>Roseateles</taxon>
    </lineage>
</organism>
<evidence type="ECO:0000313" key="1">
    <source>
        <dbReference type="EMBL" id="MEO3715644.1"/>
    </source>
</evidence>